<sequence length="67" mass="7218">MNQALQAELAGFMAGEIGEVVVELAKAGEVISRDSIIKHLEVKLRDAGNVIYKGALKDALVLLRKGR</sequence>
<accession>A0A0A3YMP0</accession>
<comment type="caution">
    <text evidence="1">The sequence shown here is derived from an EMBL/GenBank/DDBJ whole genome shotgun (WGS) entry which is preliminary data.</text>
</comment>
<dbReference type="Proteomes" id="UP000030351">
    <property type="component" value="Unassembled WGS sequence"/>
</dbReference>
<dbReference type="AlphaFoldDB" id="A0A0A3YMP0"/>
<reference evidence="1 2" key="1">
    <citation type="submission" date="2014-10" db="EMBL/GenBank/DDBJ databases">
        <title>Genome sequence of Erwinia typographi M043b.</title>
        <authorList>
            <person name="Chan K.-G."/>
            <person name="Tan W.-S."/>
        </authorList>
    </citation>
    <scope>NUCLEOTIDE SEQUENCE [LARGE SCALE GENOMIC DNA]</scope>
    <source>
        <strain evidence="1 2">M043b</strain>
    </source>
</reference>
<proteinExistence type="predicted"/>
<dbReference type="EMBL" id="JRUQ01000067">
    <property type="protein sequence ID" value="KGT88047.1"/>
    <property type="molecule type" value="Genomic_DNA"/>
</dbReference>
<protein>
    <submittedName>
        <fullName evidence="1">Uncharacterized protein</fullName>
    </submittedName>
</protein>
<keyword evidence="2" id="KW-1185">Reference proteome</keyword>
<name>A0A0A3YMP0_9GAMM</name>
<gene>
    <name evidence="1" type="ORF">NG99_22360</name>
</gene>
<organism evidence="1 2">
    <name type="scientific">Erwinia typographi</name>
    <dbReference type="NCBI Taxonomy" id="371042"/>
    <lineage>
        <taxon>Bacteria</taxon>
        <taxon>Pseudomonadati</taxon>
        <taxon>Pseudomonadota</taxon>
        <taxon>Gammaproteobacteria</taxon>
        <taxon>Enterobacterales</taxon>
        <taxon>Erwiniaceae</taxon>
        <taxon>Erwinia</taxon>
    </lineage>
</organism>
<dbReference type="OrthoDB" id="6592603at2"/>
<dbReference type="RefSeq" id="WP_034897992.1">
    <property type="nucleotide sequence ID" value="NZ_JRUQ01000067.1"/>
</dbReference>
<evidence type="ECO:0000313" key="2">
    <source>
        <dbReference type="Proteomes" id="UP000030351"/>
    </source>
</evidence>
<evidence type="ECO:0000313" key="1">
    <source>
        <dbReference type="EMBL" id="KGT88047.1"/>
    </source>
</evidence>